<comment type="caution">
    <text evidence="1">The sequence shown here is derived from an EMBL/GenBank/DDBJ whole genome shotgun (WGS) entry which is preliminary data.</text>
</comment>
<dbReference type="OrthoDB" id="421995at2759"/>
<accession>A0A1Q9BZY1</accession>
<evidence type="ECO:0000313" key="2">
    <source>
        <dbReference type="Proteomes" id="UP000186817"/>
    </source>
</evidence>
<dbReference type="EMBL" id="LSRX01002094">
    <property type="protein sequence ID" value="OLP76226.1"/>
    <property type="molecule type" value="Genomic_DNA"/>
</dbReference>
<reference evidence="1 2" key="1">
    <citation type="submission" date="2016-02" db="EMBL/GenBank/DDBJ databases">
        <title>Genome analysis of coral dinoflagellate symbionts highlights evolutionary adaptations to a symbiotic lifestyle.</title>
        <authorList>
            <person name="Aranda M."/>
            <person name="Li Y."/>
            <person name="Liew Y.J."/>
            <person name="Baumgarten S."/>
            <person name="Simakov O."/>
            <person name="Wilson M."/>
            <person name="Piel J."/>
            <person name="Ashoor H."/>
            <person name="Bougouffa S."/>
            <person name="Bajic V.B."/>
            <person name="Ryu T."/>
            <person name="Ravasi T."/>
            <person name="Bayer T."/>
            <person name="Micklem G."/>
            <person name="Kim H."/>
            <person name="Bhak J."/>
            <person name="Lajeunesse T.C."/>
            <person name="Voolstra C.R."/>
        </authorList>
    </citation>
    <scope>NUCLEOTIDE SEQUENCE [LARGE SCALE GENOMIC DNA]</scope>
    <source>
        <strain evidence="1 2">CCMP2467</strain>
    </source>
</reference>
<name>A0A1Q9BZY1_SYMMI</name>
<evidence type="ECO:0000313" key="1">
    <source>
        <dbReference type="EMBL" id="OLP76226.1"/>
    </source>
</evidence>
<gene>
    <name evidence="1" type="ORF">AK812_SmicGene43868</name>
</gene>
<dbReference type="Proteomes" id="UP000186817">
    <property type="component" value="Unassembled WGS sequence"/>
</dbReference>
<sequence length="248" mass="27350">MRHSDRSLVELVPEVPSSAQSGMGVFQPSFVAQSDRNGVVADWIIAKGMVDLLLEVAQFCGCLMIGEVSSYLNLGKSAPCLMARLVLGVQLFRKVRWHVADNDAKDYASKGVEAGNGLIKWKEELKKTEFYHIRGFEDACGLVQVLHKVRDIEGSPIHLAGQLLFFHDSRLLHLLIVLIYWMRLLEGVTYSEKIGHALLPLQKLATGLLPAMTFTLVGFCALTHAMYAVQVHTGSTDATLGIFADVIQ</sequence>
<dbReference type="AlphaFoldDB" id="A0A1Q9BZY1"/>
<keyword evidence="2" id="KW-1185">Reference proteome</keyword>
<proteinExistence type="predicted"/>
<protein>
    <submittedName>
        <fullName evidence="1">Uncharacterized protein</fullName>
    </submittedName>
</protein>
<organism evidence="1 2">
    <name type="scientific">Symbiodinium microadriaticum</name>
    <name type="common">Dinoflagellate</name>
    <name type="synonym">Zooxanthella microadriatica</name>
    <dbReference type="NCBI Taxonomy" id="2951"/>
    <lineage>
        <taxon>Eukaryota</taxon>
        <taxon>Sar</taxon>
        <taxon>Alveolata</taxon>
        <taxon>Dinophyceae</taxon>
        <taxon>Suessiales</taxon>
        <taxon>Symbiodiniaceae</taxon>
        <taxon>Symbiodinium</taxon>
    </lineage>
</organism>